<dbReference type="Proteomes" id="UP001238805">
    <property type="component" value="Chromosome"/>
</dbReference>
<gene>
    <name evidence="6" type="ORF">QP029_05165</name>
</gene>
<protein>
    <submittedName>
        <fullName evidence="6">Lysoplasmalogenase family protein</fullName>
    </submittedName>
</protein>
<accession>A0ABY8VSP2</accession>
<evidence type="ECO:0000313" key="7">
    <source>
        <dbReference type="Proteomes" id="UP001238805"/>
    </source>
</evidence>
<evidence type="ECO:0000256" key="3">
    <source>
        <dbReference type="ARBA" id="ARBA00022692"/>
    </source>
</evidence>
<evidence type="ECO:0000256" key="4">
    <source>
        <dbReference type="ARBA" id="ARBA00022989"/>
    </source>
</evidence>
<comment type="similarity">
    <text evidence="2">Belongs to the TMEM86 family.</text>
</comment>
<evidence type="ECO:0000313" key="6">
    <source>
        <dbReference type="EMBL" id="WIM71179.1"/>
    </source>
</evidence>
<reference evidence="6 7" key="1">
    <citation type="submission" date="2023-05" db="EMBL/GenBank/DDBJ databases">
        <title>Corynebacterium suedekumii sp. nov. and Corynebacterium breve sp. nov. isolated from raw cow's milk.</title>
        <authorList>
            <person name="Baer M.K."/>
            <person name="Mehl L."/>
            <person name="Hellmuth R."/>
            <person name="Marke G."/>
            <person name="Lipski A."/>
        </authorList>
    </citation>
    <scope>NUCLEOTIDE SEQUENCE [LARGE SCALE GENOMIC DNA]</scope>
    <source>
        <strain evidence="6 7">LM112</strain>
    </source>
</reference>
<dbReference type="RefSeq" id="WP_284875752.1">
    <property type="nucleotide sequence ID" value="NZ_CP126970.1"/>
</dbReference>
<keyword evidence="7" id="KW-1185">Reference proteome</keyword>
<dbReference type="Pfam" id="PF07947">
    <property type="entry name" value="YhhN"/>
    <property type="match status" value="1"/>
</dbReference>
<keyword evidence="4" id="KW-1133">Transmembrane helix</keyword>
<comment type="subcellular location">
    <subcellularLocation>
        <location evidence="1">Membrane</location>
        <topology evidence="1">Multi-pass membrane protein</topology>
    </subcellularLocation>
</comment>
<dbReference type="EMBL" id="CP126970">
    <property type="protein sequence ID" value="WIM71179.1"/>
    <property type="molecule type" value="Genomic_DNA"/>
</dbReference>
<evidence type="ECO:0000256" key="1">
    <source>
        <dbReference type="ARBA" id="ARBA00004141"/>
    </source>
</evidence>
<keyword evidence="5" id="KW-0472">Membrane</keyword>
<dbReference type="InterPro" id="IPR012506">
    <property type="entry name" value="TMEM86B-like"/>
</dbReference>
<evidence type="ECO:0000256" key="5">
    <source>
        <dbReference type="ARBA" id="ARBA00023136"/>
    </source>
</evidence>
<sequence length="202" mass="20861">MRTGTPYWLAGAAYAASRAVGSRWVRDVAKPLVVPLLADAVVALPRRDRAPAAVGLTGGWIGDLLLLRKDRLRPAAAAFALNHAAYLALLHRRGARFRPGPVALRAVPLAAAAVLGGRERLGLVLTYGGFVGATSALASDPALRGSGAAAGGNLFLLSDSLILVRTVALPGDTPAARAVDTAVAVTYVAAQRLLMSALAWRT</sequence>
<keyword evidence="3" id="KW-0812">Transmembrane</keyword>
<name>A0ABY8VSP2_9CORY</name>
<evidence type="ECO:0000256" key="2">
    <source>
        <dbReference type="ARBA" id="ARBA00007375"/>
    </source>
</evidence>
<organism evidence="6 7">
    <name type="scientific">Corynebacterium suedekumii</name>
    <dbReference type="NCBI Taxonomy" id="3049801"/>
    <lineage>
        <taxon>Bacteria</taxon>
        <taxon>Bacillati</taxon>
        <taxon>Actinomycetota</taxon>
        <taxon>Actinomycetes</taxon>
        <taxon>Mycobacteriales</taxon>
        <taxon>Corynebacteriaceae</taxon>
        <taxon>Corynebacterium</taxon>
    </lineage>
</organism>
<proteinExistence type="inferred from homology"/>